<name>A0ABN8ZHE3_RANTA</name>
<protein>
    <submittedName>
        <fullName evidence="2">Uncharacterized protein</fullName>
    </submittedName>
</protein>
<dbReference type="Proteomes" id="UP001176941">
    <property type="component" value="Chromosome 31"/>
</dbReference>
<evidence type="ECO:0000256" key="1">
    <source>
        <dbReference type="SAM" id="MobiDB-lite"/>
    </source>
</evidence>
<evidence type="ECO:0000313" key="3">
    <source>
        <dbReference type="Proteomes" id="UP001176941"/>
    </source>
</evidence>
<feature type="region of interest" description="Disordered" evidence="1">
    <location>
        <begin position="1"/>
        <end position="32"/>
    </location>
</feature>
<evidence type="ECO:0000313" key="2">
    <source>
        <dbReference type="EMBL" id="CAI9171616.1"/>
    </source>
</evidence>
<sequence>MLKNKAISPDSGSGHSRGRPAFNSLNLITGGSQPSEAMTQELLTCVAPRSASSRFPAMSWVKESFSLTLDLFLIYFIRPRCLLPSLGVPITKYSMHGLNDDQGPM</sequence>
<feature type="compositionally biased region" description="Polar residues" evidence="1">
    <location>
        <begin position="23"/>
        <end position="32"/>
    </location>
</feature>
<reference evidence="2" key="1">
    <citation type="submission" date="2023-04" db="EMBL/GenBank/DDBJ databases">
        <authorList>
            <consortium name="ELIXIR-Norway"/>
        </authorList>
    </citation>
    <scope>NUCLEOTIDE SEQUENCE [LARGE SCALE GENOMIC DNA]</scope>
</reference>
<gene>
    <name evidence="2" type="ORF">MRATA1EN1_LOCUS20578</name>
</gene>
<proteinExistence type="predicted"/>
<keyword evidence="3" id="KW-1185">Reference proteome</keyword>
<accession>A0ABN8ZHE3</accession>
<dbReference type="EMBL" id="OX459967">
    <property type="protein sequence ID" value="CAI9171616.1"/>
    <property type="molecule type" value="Genomic_DNA"/>
</dbReference>
<organism evidence="2 3">
    <name type="scientific">Rangifer tarandus platyrhynchus</name>
    <name type="common">Svalbard reindeer</name>
    <dbReference type="NCBI Taxonomy" id="3082113"/>
    <lineage>
        <taxon>Eukaryota</taxon>
        <taxon>Metazoa</taxon>
        <taxon>Chordata</taxon>
        <taxon>Craniata</taxon>
        <taxon>Vertebrata</taxon>
        <taxon>Euteleostomi</taxon>
        <taxon>Mammalia</taxon>
        <taxon>Eutheria</taxon>
        <taxon>Laurasiatheria</taxon>
        <taxon>Artiodactyla</taxon>
        <taxon>Ruminantia</taxon>
        <taxon>Pecora</taxon>
        <taxon>Cervidae</taxon>
        <taxon>Odocoileinae</taxon>
        <taxon>Rangifer</taxon>
    </lineage>
</organism>